<organism evidence="2 3">
    <name type="scientific">Caerostris extrusa</name>
    <name type="common">Bark spider</name>
    <name type="synonym">Caerostris bankana</name>
    <dbReference type="NCBI Taxonomy" id="172846"/>
    <lineage>
        <taxon>Eukaryota</taxon>
        <taxon>Metazoa</taxon>
        <taxon>Ecdysozoa</taxon>
        <taxon>Arthropoda</taxon>
        <taxon>Chelicerata</taxon>
        <taxon>Arachnida</taxon>
        <taxon>Araneae</taxon>
        <taxon>Araneomorphae</taxon>
        <taxon>Entelegynae</taxon>
        <taxon>Araneoidea</taxon>
        <taxon>Araneidae</taxon>
        <taxon>Caerostris</taxon>
    </lineage>
</organism>
<feature type="compositionally biased region" description="Low complexity" evidence="1">
    <location>
        <begin position="37"/>
        <end position="51"/>
    </location>
</feature>
<proteinExistence type="predicted"/>
<comment type="caution">
    <text evidence="2">The sequence shown here is derived from an EMBL/GenBank/DDBJ whole genome shotgun (WGS) entry which is preliminary data.</text>
</comment>
<gene>
    <name evidence="2" type="ORF">CEXT_401341</name>
</gene>
<reference evidence="2 3" key="1">
    <citation type="submission" date="2021-06" db="EMBL/GenBank/DDBJ databases">
        <title>Caerostris extrusa draft genome.</title>
        <authorList>
            <person name="Kono N."/>
            <person name="Arakawa K."/>
        </authorList>
    </citation>
    <scope>NUCLEOTIDE SEQUENCE [LARGE SCALE GENOMIC DNA]</scope>
</reference>
<feature type="region of interest" description="Disordered" evidence="1">
    <location>
        <begin position="25"/>
        <end position="86"/>
    </location>
</feature>
<protein>
    <submittedName>
        <fullName evidence="2">Uncharacterized protein</fullName>
    </submittedName>
</protein>
<keyword evidence="3" id="KW-1185">Reference proteome</keyword>
<dbReference type="AlphaFoldDB" id="A0AAV4PQ79"/>
<evidence type="ECO:0000313" key="2">
    <source>
        <dbReference type="EMBL" id="GIX99148.1"/>
    </source>
</evidence>
<evidence type="ECO:0000256" key="1">
    <source>
        <dbReference type="SAM" id="MobiDB-lite"/>
    </source>
</evidence>
<dbReference type="Proteomes" id="UP001054945">
    <property type="component" value="Unassembled WGS sequence"/>
</dbReference>
<accession>A0AAV4PQ79</accession>
<sequence>MIQMKSLRAEGRFCNEVCPNRIPLAVRSGEGEGGVRSEGVPGSESPSSLLSGTNDIHRPPGGHSLTEFILTPAPSFPPPLVQRCSF</sequence>
<dbReference type="EMBL" id="BPLR01005009">
    <property type="protein sequence ID" value="GIX99148.1"/>
    <property type="molecule type" value="Genomic_DNA"/>
</dbReference>
<name>A0AAV4PQ79_CAEEX</name>
<evidence type="ECO:0000313" key="3">
    <source>
        <dbReference type="Proteomes" id="UP001054945"/>
    </source>
</evidence>